<feature type="transmembrane region" description="Helical" evidence="11">
    <location>
        <begin position="1339"/>
        <end position="1360"/>
    </location>
</feature>
<keyword evidence="9 11" id="KW-0472">Membrane</keyword>
<dbReference type="GO" id="GO:0046872">
    <property type="term" value="F:metal ion binding"/>
    <property type="evidence" value="ECO:0007669"/>
    <property type="project" value="UniProtKB-KW"/>
</dbReference>
<dbReference type="Gene3D" id="2.70.98.30">
    <property type="entry name" value="Golgi alpha-mannosidase II, domain 4"/>
    <property type="match status" value="1"/>
</dbReference>
<evidence type="ECO:0000256" key="6">
    <source>
        <dbReference type="ARBA" id="ARBA00022723"/>
    </source>
</evidence>
<name>A0A3M6V480_POCDA</name>
<dbReference type="PROSITE" id="PS50262">
    <property type="entry name" value="G_PROTEIN_RECEP_F1_2"/>
    <property type="match status" value="2"/>
</dbReference>
<evidence type="ECO:0000256" key="9">
    <source>
        <dbReference type="ARBA" id="ARBA00023136"/>
    </source>
</evidence>
<comment type="catalytic activity">
    <reaction evidence="1">
        <text>Hydrolysis of terminal, non-reducing alpha-D-mannose residues in alpha-D-mannosides.</text>
        <dbReference type="EC" id="3.2.1.24"/>
    </reaction>
</comment>
<feature type="transmembrane region" description="Helical" evidence="11">
    <location>
        <begin position="1426"/>
        <end position="1447"/>
    </location>
</feature>
<feature type="domain" description="G-protein coupled receptors family 1 profile" evidence="12">
    <location>
        <begin position="914"/>
        <end position="1177"/>
    </location>
</feature>
<accession>A0A3M6V480</accession>
<dbReference type="Pfam" id="PF01074">
    <property type="entry name" value="Glyco_hydro_38N"/>
    <property type="match status" value="1"/>
</dbReference>
<keyword evidence="8 11" id="KW-1133">Transmembrane helix</keyword>
<comment type="similarity">
    <text evidence="3">Belongs to the glycosyl hydrolase 38 family.</text>
</comment>
<dbReference type="FunFam" id="3.20.110.10:FF:000002">
    <property type="entry name" value="alpha-mannosidase 2C1 isoform X1"/>
    <property type="match status" value="1"/>
</dbReference>
<protein>
    <recommendedName>
        <fullName evidence="4">alpha-mannosidase</fullName>
        <ecNumber evidence="4">3.2.1.24</ecNumber>
    </recommendedName>
</protein>
<dbReference type="SMART" id="SM00872">
    <property type="entry name" value="Alpha-mann_mid"/>
    <property type="match status" value="1"/>
</dbReference>
<evidence type="ECO:0000256" key="2">
    <source>
        <dbReference type="ARBA" id="ARBA00004370"/>
    </source>
</evidence>
<evidence type="ECO:0000256" key="10">
    <source>
        <dbReference type="ARBA" id="ARBA00023295"/>
    </source>
</evidence>
<dbReference type="Pfam" id="PF07748">
    <property type="entry name" value="Glyco_hydro_38C"/>
    <property type="match status" value="2"/>
</dbReference>
<dbReference type="InterPro" id="IPR027291">
    <property type="entry name" value="Glyco_hydro_38_N_sf"/>
</dbReference>
<keyword evidence="7" id="KW-0378">Hydrolase</keyword>
<dbReference type="STRING" id="46731.A0A3M6V480"/>
<dbReference type="GO" id="GO:0004559">
    <property type="term" value="F:alpha-mannosidase activity"/>
    <property type="evidence" value="ECO:0007669"/>
    <property type="project" value="UniProtKB-EC"/>
</dbReference>
<feature type="transmembrane region" description="Helical" evidence="11">
    <location>
        <begin position="1381"/>
        <end position="1402"/>
    </location>
</feature>
<dbReference type="PANTHER" id="PTHR46017">
    <property type="entry name" value="ALPHA-MANNOSIDASE 2C1"/>
    <property type="match status" value="1"/>
</dbReference>
<keyword evidence="10" id="KW-0326">Glycosidase</keyword>
<dbReference type="InterPro" id="IPR000602">
    <property type="entry name" value="Glyco_hydro_38_N"/>
</dbReference>
<dbReference type="FunFam" id="1.20.1270.50:FF:000004">
    <property type="entry name" value="alpha-mannosidase 2C1 isoform X1"/>
    <property type="match status" value="1"/>
</dbReference>
<keyword evidence="6" id="KW-0479">Metal-binding</keyword>
<dbReference type="InterPro" id="IPR041147">
    <property type="entry name" value="GH38_C"/>
</dbReference>
<dbReference type="GO" id="GO:0006013">
    <property type="term" value="P:mannose metabolic process"/>
    <property type="evidence" value="ECO:0007669"/>
    <property type="project" value="InterPro"/>
</dbReference>
<dbReference type="Gene3D" id="1.20.1270.50">
    <property type="entry name" value="Glycoside hydrolase family 38, central domain"/>
    <property type="match status" value="1"/>
</dbReference>
<dbReference type="InterPro" id="IPR015341">
    <property type="entry name" value="Glyco_hydro_38_cen"/>
</dbReference>
<dbReference type="InterPro" id="IPR037094">
    <property type="entry name" value="Glyco_hydro_38_cen_sf"/>
</dbReference>
<dbReference type="CDD" id="cd00637">
    <property type="entry name" value="7tm_classA_rhodopsin-like"/>
    <property type="match status" value="2"/>
</dbReference>
<feature type="transmembrane region" description="Helical" evidence="11">
    <location>
        <begin position="1116"/>
        <end position="1134"/>
    </location>
</feature>
<feature type="transmembrane region" description="Helical" evidence="11">
    <location>
        <begin position="971"/>
        <end position="992"/>
    </location>
</feature>
<dbReference type="InterPro" id="IPR011013">
    <property type="entry name" value="Gal_mutarotase_sf_dom"/>
</dbReference>
<dbReference type="Pfam" id="PF09261">
    <property type="entry name" value="Alpha-mann_mid"/>
    <property type="match status" value="1"/>
</dbReference>
<comment type="caution">
    <text evidence="13">The sequence shown here is derived from an EMBL/GenBank/DDBJ whole genome shotgun (WGS) entry which is preliminary data.</text>
</comment>
<evidence type="ECO:0000256" key="4">
    <source>
        <dbReference type="ARBA" id="ARBA00012752"/>
    </source>
</evidence>
<keyword evidence="14" id="KW-1185">Reference proteome</keyword>
<dbReference type="SUPFAM" id="SSF88713">
    <property type="entry name" value="Glycoside hydrolase/deacetylase"/>
    <property type="match status" value="1"/>
</dbReference>
<comment type="subcellular location">
    <subcellularLocation>
        <location evidence="2">Membrane</location>
    </subcellularLocation>
</comment>
<evidence type="ECO:0000256" key="7">
    <source>
        <dbReference type="ARBA" id="ARBA00022801"/>
    </source>
</evidence>
<dbReference type="Pfam" id="PF17677">
    <property type="entry name" value="Glyco_hydro38C2"/>
    <property type="match status" value="1"/>
</dbReference>
<dbReference type="Pfam" id="PF00001">
    <property type="entry name" value="7tm_1"/>
    <property type="match status" value="2"/>
</dbReference>
<dbReference type="EMBL" id="RCHS01000121">
    <property type="protein sequence ID" value="RMX60731.1"/>
    <property type="molecule type" value="Genomic_DNA"/>
</dbReference>
<dbReference type="GO" id="GO:0009313">
    <property type="term" value="P:oligosaccharide catabolic process"/>
    <property type="evidence" value="ECO:0007669"/>
    <property type="project" value="TreeGrafter"/>
</dbReference>
<dbReference type="EC" id="3.2.1.24" evidence="4"/>
<evidence type="ECO:0000256" key="5">
    <source>
        <dbReference type="ARBA" id="ARBA00022692"/>
    </source>
</evidence>
<dbReference type="Gene3D" id="3.20.110.10">
    <property type="entry name" value="Glycoside hydrolase 38, N terminal domain"/>
    <property type="match status" value="1"/>
</dbReference>
<feature type="transmembrane region" description="Helical" evidence="11">
    <location>
        <begin position="1519"/>
        <end position="1542"/>
    </location>
</feature>
<evidence type="ECO:0000256" key="1">
    <source>
        <dbReference type="ARBA" id="ARBA00000365"/>
    </source>
</evidence>
<dbReference type="InterPro" id="IPR000276">
    <property type="entry name" value="GPCR_Rhodpsn"/>
</dbReference>
<dbReference type="CDD" id="cd10813">
    <property type="entry name" value="GH38N_AMII_Man2C1"/>
    <property type="match status" value="1"/>
</dbReference>
<dbReference type="GO" id="GO:0030246">
    <property type="term" value="F:carbohydrate binding"/>
    <property type="evidence" value="ECO:0007669"/>
    <property type="project" value="InterPro"/>
</dbReference>
<feature type="transmembrane region" description="Helical" evidence="11">
    <location>
        <begin position="895"/>
        <end position="920"/>
    </location>
</feature>
<dbReference type="GO" id="GO:0004930">
    <property type="term" value="F:G protein-coupled receptor activity"/>
    <property type="evidence" value="ECO:0007669"/>
    <property type="project" value="InterPro"/>
</dbReference>
<sequence>MADKHCARKNWRCTLERAEKFISSQYFADVNLFSRLYPKKLPVSSLTHYTAPGRVPYNEAVCGKFAEAQVGNSYGPTSIRHHCAPNLSQENPRAFQALYTANDIVNACQNLSNDGSLQRAHEIATRFFKQTNGESQHQVHAVGNCHIDCAWLWPVAETVRKCGRSFATAVRLMKKYPDFKFVCSQAQQLEWVKIHYPTLFEEIKLFVAKGQFIPVGGTWVEMDGNIPSGESFIRQFLVGQDFHRKEFGKVCQEFWLPDTFGYSAQLPQIIRGVGMKYFLTMKLSWSLINKFPFHTFFWEGIDGSRCLAHFPPADTYESRANAADVLKTVRQLKDKGQTHASMLLYGHGDGGGGPTEDMLQMLKRMEDVDGCPRVKLSDPHEFFHSLESRDGGKLCTWVGELYLELHQGTYTTQAQIKRGNRQSEFLLHDAELMATLSFILGGYNAEFYPAEEFLRIWKLMLLNQFHDILPGSCIKEAADDALANYREILKSIARIFDGSCSKVISQLNSGEENCLIKPVLVNTLSWPRSEVVTIPKELWERLSANEQSSMKTQRSKEGENLVLVSVSSTSISNAVETTNEFHPVSVSLDETQGSVTLENNLIRVELVRGGLVRSLVHKASGREAISPGYSGNQFVLFDDVPLFWDAWDVMPYYLETRISKHSSLRQTVSLDADLPYVKFHTKVEWRENRKFLKVEFPVDVHSMNATYEIQFGHLQRPTHCNTSWDWAKYEVCGHKWVDLSEHDWGVALMTNCKYGYSTHGNVMYISLLRAPKAPDEEADMGSHEFSYAVYPHTGTFQSAGVIQHAYNFNQAISVIPGSVCERIKERSFFNVDNPAVILETVKKAESISSAAVVRLYEAFGGRARARLTTSLPVKRVVNDCYETVPLVKEPSFGKVYRLVTTILFSAILVASLAGNSLVIFTILRQKSMKTPCNYFIMNIALADLGVGLIAAPLRILEIFTSWPFGDFMCRFLWPIQDVFVCVSVLTHTTIGLERYRAIVKPFNPKISLRKTRVIITILWLGCYSASGIPQAFLLELIEVLPGWRICSLQWPSQMFRRCYIAYLVLVFIMVPLAVQTCCYIKIITVLNRKREFGASTRIVSKNSDEHERRKKNKRRLIRMLLTSLVIFQFCYLPRGTLMVILEFQPVEVIRSSRTIAYADLICLVLYYCKHVVNPVILFLMSADFRKAFVASMTECVGKPDHSLFSQRESIGPESLQEACNLLEVPDDGGEVPLSRGRVDLKKTSAQSLPTPTIGFDVDSYEQTYNTALAILFSGVIFFGVLLNSIIVFTVYRWPEMRTPCNLLIVNIAVGDLAVASLGAPLRIIEAFVGWPFGNFLCSVLLPLLEMFVTVSVVTHTTIALERFRAIVRPLKTRLSLRNTKLVIFAIWPACYVASALPIAPVLKVQEIDGLDRCYPQWPFELYRPIYQVYLVTLFIAVPLVIQTMAYFRIMKALQNRLTPMCAMALDRNILSRAIQYQKRRRVIKTLAIMVFAFQVCYIPRAVMLMFYEFGIESVDWTSFKYADLVILIIYYLKHVLNPIILFASSRDFQRWSCLQIFCR</sequence>
<dbReference type="InterPro" id="IPR028995">
    <property type="entry name" value="Glyco_hydro_57/38_cen_sf"/>
</dbReference>
<keyword evidence="5 11" id="KW-0812">Transmembrane</keyword>
<gene>
    <name evidence="13" type="ORF">pdam_00006792</name>
</gene>
<dbReference type="Proteomes" id="UP000275408">
    <property type="component" value="Unassembled WGS sequence"/>
</dbReference>
<feature type="transmembrane region" description="Helical" evidence="11">
    <location>
        <begin position="1267"/>
        <end position="1291"/>
    </location>
</feature>
<dbReference type="InterPro" id="IPR011682">
    <property type="entry name" value="Glyco_hydro_38_C"/>
</dbReference>
<dbReference type="PANTHER" id="PTHR46017:SF1">
    <property type="entry name" value="ALPHA-MANNOSIDASE 2C1"/>
    <property type="match status" value="1"/>
</dbReference>
<dbReference type="Gene3D" id="1.20.1070.10">
    <property type="entry name" value="Rhodopsin 7-helix transmembrane proteins"/>
    <property type="match status" value="2"/>
</dbReference>
<dbReference type="GO" id="GO:0016020">
    <property type="term" value="C:membrane"/>
    <property type="evidence" value="ECO:0007669"/>
    <property type="project" value="UniProtKB-SubCell"/>
</dbReference>
<dbReference type="SUPFAM" id="SSF88688">
    <property type="entry name" value="Families 57/38 glycoside transferase middle domain"/>
    <property type="match status" value="1"/>
</dbReference>
<dbReference type="InterPro" id="IPR017452">
    <property type="entry name" value="GPCR_Rhodpsn_7TM"/>
</dbReference>
<dbReference type="FunFam" id="2.70.98.30:FF:000001">
    <property type="entry name" value="alpha-mannosidase 2C1 isoform X2"/>
    <property type="match status" value="1"/>
</dbReference>
<evidence type="ECO:0000256" key="3">
    <source>
        <dbReference type="ARBA" id="ARBA00009792"/>
    </source>
</evidence>
<dbReference type="SUPFAM" id="SSF74650">
    <property type="entry name" value="Galactose mutarotase-like"/>
    <property type="match status" value="1"/>
</dbReference>
<evidence type="ECO:0000256" key="11">
    <source>
        <dbReference type="SAM" id="Phobius"/>
    </source>
</evidence>
<feature type="transmembrane region" description="Helical" evidence="11">
    <location>
        <begin position="1486"/>
        <end position="1507"/>
    </location>
</feature>
<dbReference type="SUPFAM" id="SSF81321">
    <property type="entry name" value="Family A G protein-coupled receptor-like"/>
    <property type="match status" value="2"/>
</dbReference>
<feature type="transmembrane region" description="Helical" evidence="11">
    <location>
        <begin position="1059"/>
        <end position="1080"/>
    </location>
</feature>
<dbReference type="OrthoDB" id="5981855at2759"/>
<evidence type="ECO:0000259" key="12">
    <source>
        <dbReference type="PROSITE" id="PS50262"/>
    </source>
</evidence>
<dbReference type="InterPro" id="IPR011330">
    <property type="entry name" value="Glyco_hydro/deAcase_b/a-brl"/>
</dbReference>
<feature type="transmembrane region" description="Helical" evidence="11">
    <location>
        <begin position="1013"/>
        <end position="1033"/>
    </location>
</feature>
<feature type="transmembrane region" description="Helical" evidence="11">
    <location>
        <begin position="932"/>
        <end position="951"/>
    </location>
</feature>
<dbReference type="PRINTS" id="PR00237">
    <property type="entry name" value="GPCRRHODOPSN"/>
</dbReference>
<proteinExistence type="inferred from homology"/>
<feature type="domain" description="G-protein coupled receptors family 1 profile" evidence="12">
    <location>
        <begin position="1282"/>
        <end position="1541"/>
    </location>
</feature>
<evidence type="ECO:0000313" key="14">
    <source>
        <dbReference type="Proteomes" id="UP000275408"/>
    </source>
</evidence>
<evidence type="ECO:0000256" key="8">
    <source>
        <dbReference type="ARBA" id="ARBA00022989"/>
    </source>
</evidence>
<organism evidence="13 14">
    <name type="scientific">Pocillopora damicornis</name>
    <name type="common">Cauliflower coral</name>
    <name type="synonym">Millepora damicornis</name>
    <dbReference type="NCBI Taxonomy" id="46731"/>
    <lineage>
        <taxon>Eukaryota</taxon>
        <taxon>Metazoa</taxon>
        <taxon>Cnidaria</taxon>
        <taxon>Anthozoa</taxon>
        <taxon>Hexacorallia</taxon>
        <taxon>Scleractinia</taxon>
        <taxon>Astrocoeniina</taxon>
        <taxon>Pocilloporidae</taxon>
        <taxon>Pocillopora</taxon>
    </lineage>
</organism>
<feature type="transmembrane region" description="Helical" evidence="11">
    <location>
        <begin position="1303"/>
        <end position="1324"/>
    </location>
</feature>
<reference evidence="13 14" key="1">
    <citation type="journal article" date="2018" name="Sci. Rep.">
        <title>Comparative analysis of the Pocillopora damicornis genome highlights role of immune system in coral evolution.</title>
        <authorList>
            <person name="Cunning R."/>
            <person name="Bay R.A."/>
            <person name="Gillette P."/>
            <person name="Baker A.C."/>
            <person name="Traylor-Knowles N."/>
        </authorList>
    </citation>
    <scope>NUCLEOTIDE SEQUENCE [LARGE SCALE GENOMIC DNA]</scope>
    <source>
        <strain evidence="13">RSMAS</strain>
        <tissue evidence="13">Whole animal</tissue>
    </source>
</reference>
<evidence type="ECO:0000313" key="13">
    <source>
        <dbReference type="EMBL" id="RMX60731.1"/>
    </source>
</evidence>